<dbReference type="InterPro" id="IPR001173">
    <property type="entry name" value="Glyco_trans_2-like"/>
</dbReference>
<evidence type="ECO:0000259" key="1">
    <source>
        <dbReference type="Pfam" id="PF00535"/>
    </source>
</evidence>
<accession>A0A1H4C7P3</accession>
<dbReference type="Proteomes" id="UP000182257">
    <property type="component" value="Unassembled WGS sequence"/>
</dbReference>
<keyword evidence="2" id="KW-0808">Transferase</keyword>
<protein>
    <submittedName>
        <fullName evidence="2">Glycosyltransferase involved in cell wall bisynthesis</fullName>
    </submittedName>
</protein>
<dbReference type="GO" id="GO:0016758">
    <property type="term" value="F:hexosyltransferase activity"/>
    <property type="evidence" value="ECO:0007669"/>
    <property type="project" value="UniProtKB-ARBA"/>
</dbReference>
<dbReference type="Gene3D" id="3.90.550.10">
    <property type="entry name" value="Spore Coat Polysaccharide Biosynthesis Protein SpsA, Chain A"/>
    <property type="match status" value="1"/>
</dbReference>
<proteinExistence type="predicted"/>
<dbReference type="PANTHER" id="PTHR22916:SF3">
    <property type="entry name" value="UDP-GLCNAC:BETAGAL BETA-1,3-N-ACETYLGLUCOSAMINYLTRANSFERASE-LIKE PROTEIN 1"/>
    <property type="match status" value="1"/>
</dbReference>
<sequence>MISIALATYNGEEFLREQLDSVLNQTFQDFEIIVCDDCSTDHTLAILEEYKKRDARITVYQNDYNLGYIKNFEKAIRYCKGEYIALCDQDDRWVPEHLSILLNIIGDKPIACGNARFIDKYGNSLHSNLIDRDNLVIPLKSEIDLLYRLFFYRNTFQGASMLINRKFIEVALPIPEVAKYHDLWLSILSCMYGGLAFTSEIVNEYRQHGNNYSNSSEKGTNRYKHFCYTLLINVYSDYRMDIINELLSGRFVFADKYVEQIRIFKEKLINARSLYGRIMNIPFLITHFKEIYC</sequence>
<dbReference type="EMBL" id="FNRF01000003">
    <property type="protein sequence ID" value="SEA56323.1"/>
    <property type="molecule type" value="Genomic_DNA"/>
</dbReference>
<dbReference type="InterPro" id="IPR029044">
    <property type="entry name" value="Nucleotide-diphossugar_trans"/>
</dbReference>
<dbReference type="CDD" id="cd04196">
    <property type="entry name" value="GT_2_like_d"/>
    <property type="match status" value="1"/>
</dbReference>
<name>A0A1H4C7P3_XYLRU</name>
<dbReference type="AlphaFoldDB" id="A0A1H4C7P3"/>
<dbReference type="RefSeq" id="WP_074761165.1">
    <property type="nucleotide sequence ID" value="NZ_FNRF01000003.1"/>
</dbReference>
<feature type="domain" description="Glycosyltransferase 2-like" evidence="1">
    <location>
        <begin position="3"/>
        <end position="129"/>
    </location>
</feature>
<dbReference type="OrthoDB" id="9802649at2"/>
<reference evidence="2 3" key="1">
    <citation type="submission" date="2016-10" db="EMBL/GenBank/DDBJ databases">
        <authorList>
            <person name="de Groot N.N."/>
        </authorList>
    </citation>
    <scope>NUCLEOTIDE SEQUENCE [LARGE SCALE GENOMIC DNA]</scope>
    <source>
        <strain evidence="2 3">D31d</strain>
    </source>
</reference>
<gene>
    <name evidence="2" type="ORF">SAMN05216462_1810</name>
</gene>
<dbReference type="SUPFAM" id="SSF53448">
    <property type="entry name" value="Nucleotide-diphospho-sugar transferases"/>
    <property type="match status" value="1"/>
</dbReference>
<dbReference type="Pfam" id="PF00535">
    <property type="entry name" value="Glycos_transf_2"/>
    <property type="match status" value="1"/>
</dbReference>
<dbReference type="PANTHER" id="PTHR22916">
    <property type="entry name" value="GLYCOSYLTRANSFERASE"/>
    <property type="match status" value="1"/>
</dbReference>
<evidence type="ECO:0000313" key="3">
    <source>
        <dbReference type="Proteomes" id="UP000182257"/>
    </source>
</evidence>
<organism evidence="2 3">
    <name type="scientific">Xylanibacter ruminicola</name>
    <name type="common">Prevotella ruminicola</name>
    <dbReference type="NCBI Taxonomy" id="839"/>
    <lineage>
        <taxon>Bacteria</taxon>
        <taxon>Pseudomonadati</taxon>
        <taxon>Bacteroidota</taxon>
        <taxon>Bacteroidia</taxon>
        <taxon>Bacteroidales</taxon>
        <taxon>Prevotellaceae</taxon>
        <taxon>Xylanibacter</taxon>
    </lineage>
</organism>
<evidence type="ECO:0000313" key="2">
    <source>
        <dbReference type="EMBL" id="SEA56323.1"/>
    </source>
</evidence>